<proteinExistence type="predicted"/>
<accession>A0A0E9XWC1</accession>
<name>A0A0E9XWC1_ANGAN</name>
<reference evidence="1" key="1">
    <citation type="submission" date="2014-11" db="EMBL/GenBank/DDBJ databases">
        <authorList>
            <person name="Amaro Gonzalez C."/>
        </authorList>
    </citation>
    <scope>NUCLEOTIDE SEQUENCE</scope>
</reference>
<protein>
    <submittedName>
        <fullName evidence="1">Uncharacterized protein</fullName>
    </submittedName>
</protein>
<dbReference type="AlphaFoldDB" id="A0A0E9XWC1"/>
<reference evidence="1" key="2">
    <citation type="journal article" date="2015" name="Fish Shellfish Immunol.">
        <title>Early steps in the European eel (Anguilla anguilla)-Vibrio vulnificus interaction in the gills: Role of the RtxA13 toxin.</title>
        <authorList>
            <person name="Callol A."/>
            <person name="Pajuelo D."/>
            <person name="Ebbesson L."/>
            <person name="Teles M."/>
            <person name="MacKenzie S."/>
            <person name="Amaro C."/>
        </authorList>
    </citation>
    <scope>NUCLEOTIDE SEQUENCE</scope>
</reference>
<sequence>MGMCAGIYTALGAVKLVAYLHFAEVHW</sequence>
<organism evidence="1">
    <name type="scientific">Anguilla anguilla</name>
    <name type="common">European freshwater eel</name>
    <name type="synonym">Muraena anguilla</name>
    <dbReference type="NCBI Taxonomy" id="7936"/>
    <lineage>
        <taxon>Eukaryota</taxon>
        <taxon>Metazoa</taxon>
        <taxon>Chordata</taxon>
        <taxon>Craniata</taxon>
        <taxon>Vertebrata</taxon>
        <taxon>Euteleostomi</taxon>
        <taxon>Actinopterygii</taxon>
        <taxon>Neopterygii</taxon>
        <taxon>Teleostei</taxon>
        <taxon>Anguilliformes</taxon>
        <taxon>Anguillidae</taxon>
        <taxon>Anguilla</taxon>
    </lineage>
</organism>
<evidence type="ECO:0000313" key="1">
    <source>
        <dbReference type="EMBL" id="JAI06161.1"/>
    </source>
</evidence>
<dbReference type="EMBL" id="GBXM01002417">
    <property type="protein sequence ID" value="JAI06161.1"/>
    <property type="molecule type" value="Transcribed_RNA"/>
</dbReference>